<comment type="subcellular location">
    <subcellularLocation>
        <location evidence="1">Membrane</location>
        <topology evidence="1">Multi-pass membrane protein</topology>
    </subcellularLocation>
</comment>
<keyword evidence="2" id="KW-1133">Transmembrane helix</keyword>
<feature type="transmembrane region" description="Helical" evidence="2">
    <location>
        <begin position="28"/>
        <end position="58"/>
    </location>
</feature>
<dbReference type="Gene3D" id="1.20.1250.20">
    <property type="entry name" value="MFS general substrate transporter like domains"/>
    <property type="match status" value="1"/>
</dbReference>
<proteinExistence type="predicted"/>
<dbReference type="PANTHER" id="PTHR11360:SF284">
    <property type="entry name" value="EG:103B4.3 PROTEIN-RELATED"/>
    <property type="match status" value="1"/>
</dbReference>
<dbReference type="Proteomes" id="UP001487740">
    <property type="component" value="Unassembled WGS sequence"/>
</dbReference>
<feature type="transmembrane region" description="Helical" evidence="2">
    <location>
        <begin position="70"/>
        <end position="90"/>
    </location>
</feature>
<dbReference type="GO" id="GO:0008028">
    <property type="term" value="F:monocarboxylic acid transmembrane transporter activity"/>
    <property type="evidence" value="ECO:0007669"/>
    <property type="project" value="TreeGrafter"/>
</dbReference>
<organism evidence="4 5">
    <name type="scientific">Scylla paramamosain</name>
    <name type="common">Mud crab</name>
    <dbReference type="NCBI Taxonomy" id="85552"/>
    <lineage>
        <taxon>Eukaryota</taxon>
        <taxon>Metazoa</taxon>
        <taxon>Ecdysozoa</taxon>
        <taxon>Arthropoda</taxon>
        <taxon>Crustacea</taxon>
        <taxon>Multicrustacea</taxon>
        <taxon>Malacostraca</taxon>
        <taxon>Eumalacostraca</taxon>
        <taxon>Eucarida</taxon>
        <taxon>Decapoda</taxon>
        <taxon>Pleocyemata</taxon>
        <taxon>Brachyura</taxon>
        <taxon>Eubrachyura</taxon>
        <taxon>Portunoidea</taxon>
        <taxon>Portunidae</taxon>
        <taxon>Portuninae</taxon>
        <taxon>Scylla</taxon>
    </lineage>
</organism>
<comment type="caution">
    <text evidence="4">The sequence shown here is derived from an EMBL/GenBank/DDBJ whole genome shotgun (WGS) entry which is preliminary data.</text>
</comment>
<dbReference type="PANTHER" id="PTHR11360">
    <property type="entry name" value="MONOCARBOXYLATE TRANSPORTER"/>
    <property type="match status" value="1"/>
</dbReference>
<keyword evidence="5" id="KW-1185">Reference proteome</keyword>
<dbReference type="InterPro" id="IPR020846">
    <property type="entry name" value="MFS_dom"/>
</dbReference>
<protein>
    <recommendedName>
        <fullName evidence="3">Major facilitator superfamily (MFS) profile domain-containing protein</fullName>
    </recommendedName>
</protein>
<keyword evidence="2" id="KW-0812">Transmembrane</keyword>
<reference evidence="4 5" key="1">
    <citation type="submission" date="2023-03" db="EMBL/GenBank/DDBJ databases">
        <title>High-quality genome of Scylla paramamosain provides insights in environmental adaptation.</title>
        <authorList>
            <person name="Zhang L."/>
        </authorList>
    </citation>
    <scope>NUCLEOTIDE SEQUENCE [LARGE SCALE GENOMIC DNA]</scope>
    <source>
        <strain evidence="4">LZ_2023a</strain>
        <tissue evidence="4">Muscle</tissue>
    </source>
</reference>
<evidence type="ECO:0000313" key="5">
    <source>
        <dbReference type="Proteomes" id="UP001487740"/>
    </source>
</evidence>
<feature type="domain" description="Major facilitator superfamily (MFS) profile" evidence="3">
    <location>
        <begin position="29"/>
        <end position="137"/>
    </location>
</feature>
<evidence type="ECO:0000313" key="4">
    <source>
        <dbReference type="EMBL" id="KAK8403564.1"/>
    </source>
</evidence>
<evidence type="ECO:0000256" key="1">
    <source>
        <dbReference type="ARBA" id="ARBA00004141"/>
    </source>
</evidence>
<dbReference type="InterPro" id="IPR036259">
    <property type="entry name" value="MFS_trans_sf"/>
</dbReference>
<dbReference type="GO" id="GO:0016020">
    <property type="term" value="C:membrane"/>
    <property type="evidence" value="ECO:0007669"/>
    <property type="project" value="UniProtKB-SubCell"/>
</dbReference>
<evidence type="ECO:0000259" key="3">
    <source>
        <dbReference type="PROSITE" id="PS50850"/>
    </source>
</evidence>
<dbReference type="InterPro" id="IPR050327">
    <property type="entry name" value="Proton-linked_MCT"/>
</dbReference>
<gene>
    <name evidence="4" type="ORF">O3P69_000546</name>
</gene>
<keyword evidence="2" id="KW-0472">Membrane</keyword>
<dbReference type="SUPFAM" id="SSF103473">
    <property type="entry name" value="MFS general substrate transporter"/>
    <property type="match status" value="1"/>
</dbReference>
<dbReference type="PROSITE" id="PS50850">
    <property type="entry name" value="MFS"/>
    <property type="match status" value="1"/>
</dbReference>
<dbReference type="EMBL" id="JARAKH010000006">
    <property type="protein sequence ID" value="KAK8403564.1"/>
    <property type="molecule type" value="Genomic_DNA"/>
</dbReference>
<sequence>MIEDAQQKSSQGSRTDTAEVMAVPDKGWGALVTFMAFVSYTLSITCAFCFGSIFSGYLTEIQASSVKVSWIYNMYHVTACLGSVMVATIVEEFGWRKVVFATGFLSSLGIALSAFTTSVDFLFFSYSILAGTNSSSS</sequence>
<accession>A0AAW0UTV1</accession>
<evidence type="ECO:0000256" key="2">
    <source>
        <dbReference type="SAM" id="Phobius"/>
    </source>
</evidence>
<name>A0AAW0UTV1_SCYPA</name>
<dbReference type="AlphaFoldDB" id="A0AAW0UTV1"/>